<proteinExistence type="predicted"/>
<dbReference type="PANTHER" id="PTHR34409">
    <property type="entry name" value="SET DOMAIN-CONTAINING PROTEIN"/>
    <property type="match status" value="1"/>
</dbReference>
<dbReference type="VEuPathDB" id="FungiDB:PC110_g22308"/>
<dbReference type="EMBL" id="JAENGZ010000750">
    <property type="protein sequence ID" value="KAG6954377.1"/>
    <property type="molecule type" value="Genomic_DNA"/>
</dbReference>
<dbReference type="AlphaFoldDB" id="A0A8T1U781"/>
<dbReference type="Pfam" id="PF20681">
    <property type="entry name" value="DUF6818"/>
    <property type="match status" value="1"/>
</dbReference>
<sequence length="337" mass="37573">MSLGGKNTKGKNFRATETDRKCIVIYLHGLIDMLCLVEDRLPFSSEQWVGLASAYNDQLPSGWPARDGDSLKQKFMALKNKRKPTGDPDCPSEMKRAKIAFRQIEARCAVSTLHEDESDVAESVGHVTEEVQDIESSDARSDTSLVDTNSVLELDSSANESESLNLEVLSPTQTNVAAGSGTAIPASMCPPAPLTATSRAGLSPNELARLSCRVSRRPSTHDIGNMTTYLSYTTQRRIRLDKMMDKLASEASLSPKKCDDPTLFGLLMMMDERQSAREAELRREREEREAAREERERQFRLELAQSQRSRDEHNQQVMLLVMAKLFGVQPTMNGTEN</sequence>
<comment type="caution">
    <text evidence="3">The sequence shown here is derived from an EMBL/GenBank/DDBJ whole genome shotgun (WGS) entry which is preliminary data.</text>
</comment>
<evidence type="ECO:0000259" key="2">
    <source>
        <dbReference type="Pfam" id="PF20681"/>
    </source>
</evidence>
<dbReference type="PANTHER" id="PTHR34409:SF1">
    <property type="entry name" value="MYB-LIKE DOMAIN-CONTAINING PROTEIN"/>
    <property type="match status" value="1"/>
</dbReference>
<feature type="coiled-coil region" evidence="1">
    <location>
        <begin position="269"/>
        <end position="301"/>
    </location>
</feature>
<evidence type="ECO:0000256" key="1">
    <source>
        <dbReference type="SAM" id="Coils"/>
    </source>
</evidence>
<accession>A0A8T1U781</accession>
<dbReference type="Proteomes" id="UP000688947">
    <property type="component" value="Unassembled WGS sequence"/>
</dbReference>
<dbReference type="InterPro" id="IPR049203">
    <property type="entry name" value="DUF6818"/>
</dbReference>
<organism evidence="3 4">
    <name type="scientific">Phytophthora cactorum</name>
    <dbReference type="NCBI Taxonomy" id="29920"/>
    <lineage>
        <taxon>Eukaryota</taxon>
        <taxon>Sar</taxon>
        <taxon>Stramenopiles</taxon>
        <taxon>Oomycota</taxon>
        <taxon>Peronosporomycetes</taxon>
        <taxon>Peronosporales</taxon>
        <taxon>Peronosporaceae</taxon>
        <taxon>Phytophthora</taxon>
    </lineage>
</organism>
<name>A0A8T1U781_9STRA</name>
<evidence type="ECO:0000313" key="3">
    <source>
        <dbReference type="EMBL" id="KAG6954377.1"/>
    </source>
</evidence>
<keyword evidence="1" id="KW-0175">Coiled coil</keyword>
<gene>
    <name evidence="3" type="ORF">JG687_00011847</name>
</gene>
<dbReference type="OrthoDB" id="128122at2759"/>
<evidence type="ECO:0000313" key="4">
    <source>
        <dbReference type="Proteomes" id="UP000688947"/>
    </source>
</evidence>
<feature type="domain" description="DUF6818" evidence="2">
    <location>
        <begin position="42"/>
        <end position="117"/>
    </location>
</feature>
<protein>
    <recommendedName>
        <fullName evidence="2">DUF6818 domain-containing protein</fullName>
    </recommendedName>
</protein>
<reference evidence="3" key="1">
    <citation type="submission" date="2021-01" db="EMBL/GenBank/DDBJ databases">
        <title>Phytophthora aleatoria, a newly-described species from Pinus radiata is distinct from Phytophthora cactorum isolates based on comparative genomics.</title>
        <authorList>
            <person name="Mcdougal R."/>
            <person name="Panda P."/>
            <person name="Williams N."/>
            <person name="Studholme D.J."/>
        </authorList>
    </citation>
    <scope>NUCLEOTIDE SEQUENCE</scope>
    <source>
        <strain evidence="3">NZFS 3830</strain>
    </source>
</reference>